<dbReference type="EMBL" id="JACHCF010000002">
    <property type="protein sequence ID" value="MBB5619944.1"/>
    <property type="molecule type" value="Genomic_DNA"/>
</dbReference>
<proteinExistence type="predicted"/>
<feature type="domain" description="Protein FecR C-terminal" evidence="3">
    <location>
        <begin position="258"/>
        <end position="325"/>
    </location>
</feature>
<sequence>MDEHDYSLIIGYLESSITDKDVHYLLHKVQNDSEFAERFNEVAEIWNAGKINHDLPRAKHALKRLHQRIEAVEIKTNTKKVINKKLAWLSAAAAILVLCLLFFHTEFNKTTTLTYIEKHTGAGQKMNITLPDGSLVVLNTLSTLKIPSNYGVRNRELQLKGEAWFEVEKNPQKPFIVHTGHIQTLVLGTKFNISGYPDDEMAKVSLVEGKVQVDIDNDTRKRQILKPGDQLIYTKKDSTSAITTFIKDDAAGWKDNLLTLNYESWPEAAKKISRWYNVKVELKSTALTDCKLKGSFASMSLTQVLRQLSYISGISWEIQGKTVYITGKCN</sequence>
<dbReference type="PANTHER" id="PTHR30273">
    <property type="entry name" value="PERIPLASMIC SIGNAL SENSOR AND SIGMA FACTOR ACTIVATOR FECR-RELATED"/>
    <property type="match status" value="1"/>
</dbReference>
<evidence type="ECO:0000313" key="5">
    <source>
        <dbReference type="Proteomes" id="UP000537718"/>
    </source>
</evidence>
<dbReference type="PIRSF" id="PIRSF018266">
    <property type="entry name" value="FecR"/>
    <property type="match status" value="1"/>
</dbReference>
<feature type="domain" description="FecR protein" evidence="2">
    <location>
        <begin position="119"/>
        <end position="212"/>
    </location>
</feature>
<comment type="caution">
    <text evidence="4">The sequence shown here is derived from an EMBL/GenBank/DDBJ whole genome shotgun (WGS) entry which is preliminary data.</text>
</comment>
<dbReference type="PANTHER" id="PTHR30273:SF2">
    <property type="entry name" value="PROTEIN FECR"/>
    <property type="match status" value="1"/>
</dbReference>
<dbReference type="GO" id="GO:0016989">
    <property type="term" value="F:sigma factor antagonist activity"/>
    <property type="evidence" value="ECO:0007669"/>
    <property type="project" value="TreeGrafter"/>
</dbReference>
<dbReference type="Gene3D" id="2.60.120.1440">
    <property type="match status" value="1"/>
</dbReference>
<keyword evidence="1" id="KW-0472">Membrane</keyword>
<organism evidence="4 5">
    <name type="scientific">Pedobacter cryoconitis</name>
    <dbReference type="NCBI Taxonomy" id="188932"/>
    <lineage>
        <taxon>Bacteria</taxon>
        <taxon>Pseudomonadati</taxon>
        <taxon>Bacteroidota</taxon>
        <taxon>Sphingobacteriia</taxon>
        <taxon>Sphingobacteriales</taxon>
        <taxon>Sphingobacteriaceae</taxon>
        <taxon>Pedobacter</taxon>
    </lineage>
</organism>
<evidence type="ECO:0000313" key="4">
    <source>
        <dbReference type="EMBL" id="MBB5619944.1"/>
    </source>
</evidence>
<dbReference type="Proteomes" id="UP000537718">
    <property type="component" value="Unassembled WGS sequence"/>
</dbReference>
<feature type="transmembrane region" description="Helical" evidence="1">
    <location>
        <begin position="86"/>
        <end position="104"/>
    </location>
</feature>
<keyword evidence="1" id="KW-1133">Transmembrane helix</keyword>
<gene>
    <name evidence="4" type="ORF">HDE69_000982</name>
</gene>
<dbReference type="Pfam" id="PF16344">
    <property type="entry name" value="FecR_C"/>
    <property type="match status" value="1"/>
</dbReference>
<evidence type="ECO:0000259" key="3">
    <source>
        <dbReference type="Pfam" id="PF16344"/>
    </source>
</evidence>
<evidence type="ECO:0000259" key="2">
    <source>
        <dbReference type="Pfam" id="PF04773"/>
    </source>
</evidence>
<evidence type="ECO:0000256" key="1">
    <source>
        <dbReference type="SAM" id="Phobius"/>
    </source>
</evidence>
<dbReference type="AlphaFoldDB" id="A0A7W9DIP8"/>
<reference evidence="4 5" key="1">
    <citation type="submission" date="2020-08" db="EMBL/GenBank/DDBJ databases">
        <title>Genomic Encyclopedia of Type Strains, Phase IV (KMG-V): Genome sequencing to study the core and pangenomes of soil and plant-associated prokaryotes.</title>
        <authorList>
            <person name="Whitman W."/>
        </authorList>
    </citation>
    <scope>NUCLEOTIDE SEQUENCE [LARGE SCALE GENOMIC DNA]</scope>
    <source>
        <strain evidence="4 5">MP7CTX6</strain>
    </source>
</reference>
<dbReference type="InterPro" id="IPR012373">
    <property type="entry name" value="Ferrdict_sens_TM"/>
</dbReference>
<dbReference type="InterPro" id="IPR032508">
    <property type="entry name" value="FecR_C"/>
</dbReference>
<protein>
    <submittedName>
        <fullName evidence="4">Ferric-dicitrate binding protein FerR (Iron transport regulator)</fullName>
    </submittedName>
</protein>
<dbReference type="InterPro" id="IPR006860">
    <property type="entry name" value="FecR"/>
</dbReference>
<dbReference type="Gene3D" id="3.55.50.30">
    <property type="match status" value="1"/>
</dbReference>
<dbReference type="Pfam" id="PF04773">
    <property type="entry name" value="FecR"/>
    <property type="match status" value="1"/>
</dbReference>
<name>A0A7W9DIP8_9SPHI</name>
<accession>A0A7W9DIP8</accession>
<keyword evidence="1" id="KW-0812">Transmembrane</keyword>
<dbReference type="RefSeq" id="WP_183866005.1">
    <property type="nucleotide sequence ID" value="NZ_JACHCF010000002.1"/>
</dbReference>